<dbReference type="PANTHER" id="PTHR12805:SF0">
    <property type="entry name" value="DNA_RNA-BINDING PROTEIN KIN17"/>
    <property type="match status" value="1"/>
</dbReference>
<keyword evidence="3" id="KW-0863">Zinc-finger</keyword>
<dbReference type="Gene3D" id="2.30.30.140">
    <property type="match status" value="1"/>
</dbReference>
<evidence type="ECO:0000256" key="2">
    <source>
        <dbReference type="ARBA" id="ARBA00022723"/>
    </source>
</evidence>
<keyword evidence="2" id="KW-0479">Metal-binding</keyword>
<dbReference type="InterPro" id="IPR019447">
    <property type="entry name" value="DNA/RNA-bd_Kin17_WH-like_dom"/>
</dbReference>
<dbReference type="SUPFAM" id="SSF57667">
    <property type="entry name" value="beta-beta-alpha zinc fingers"/>
    <property type="match status" value="1"/>
</dbReference>
<proteinExistence type="inferred from homology"/>
<keyword evidence="7" id="KW-0732">Signal</keyword>
<dbReference type="AlphaFoldDB" id="W2TDI0"/>
<feature type="signal peptide" evidence="7">
    <location>
        <begin position="1"/>
        <end position="15"/>
    </location>
</feature>
<dbReference type="InterPro" id="IPR037321">
    <property type="entry name" value="KIN17-like"/>
</dbReference>
<dbReference type="Pfam" id="PF25095">
    <property type="entry name" value="C2H2-zf_KIN17"/>
    <property type="match status" value="1"/>
</dbReference>
<gene>
    <name evidence="9" type="ORF">NECAME_09573</name>
</gene>
<dbReference type="KEGG" id="nai:NECAME_09573"/>
<dbReference type="GO" id="GO:0008270">
    <property type="term" value="F:zinc ion binding"/>
    <property type="evidence" value="ECO:0007669"/>
    <property type="project" value="UniProtKB-KW"/>
</dbReference>
<dbReference type="Proteomes" id="UP000053676">
    <property type="component" value="Unassembled WGS sequence"/>
</dbReference>
<keyword evidence="10" id="KW-1185">Reference proteome</keyword>
<feature type="chain" id="PRO_5012768346" description="DNA/RNA-binding protein Kin17 WH-like domain-containing protein" evidence="7">
    <location>
        <begin position="16"/>
        <end position="554"/>
    </location>
</feature>
<evidence type="ECO:0000259" key="8">
    <source>
        <dbReference type="SMART" id="SM01253"/>
    </source>
</evidence>
<feature type="compositionally biased region" description="Basic and acidic residues" evidence="6">
    <location>
        <begin position="244"/>
        <end position="258"/>
    </location>
</feature>
<feature type="region of interest" description="Disordered" evidence="6">
    <location>
        <begin position="242"/>
        <end position="307"/>
    </location>
</feature>
<evidence type="ECO:0000256" key="4">
    <source>
        <dbReference type="ARBA" id="ARBA00022833"/>
    </source>
</evidence>
<name>W2TDI0_NECAM</name>
<keyword evidence="4" id="KW-0862">Zinc</keyword>
<dbReference type="OMA" id="YEQVCKY"/>
<dbReference type="GO" id="GO:0006974">
    <property type="term" value="P:DNA damage response"/>
    <property type="evidence" value="ECO:0007669"/>
    <property type="project" value="TreeGrafter"/>
</dbReference>
<dbReference type="InterPro" id="IPR056767">
    <property type="entry name" value="C2H2-Znf_KIN17"/>
</dbReference>
<keyword evidence="5" id="KW-0175">Coiled coil</keyword>
<protein>
    <recommendedName>
        <fullName evidence="8">DNA/RNA-binding protein Kin17 WH-like domain-containing protein</fullName>
    </recommendedName>
</protein>
<accession>W2TDI0</accession>
<dbReference type="GO" id="GO:0006260">
    <property type="term" value="P:DNA replication"/>
    <property type="evidence" value="ECO:0007669"/>
    <property type="project" value="TreeGrafter"/>
</dbReference>
<dbReference type="GO" id="GO:0005634">
    <property type="term" value="C:nucleus"/>
    <property type="evidence" value="ECO:0007669"/>
    <property type="project" value="TreeGrafter"/>
</dbReference>
<evidence type="ECO:0000313" key="10">
    <source>
        <dbReference type="Proteomes" id="UP000053676"/>
    </source>
</evidence>
<feature type="domain" description="DNA/RNA-binding protein Kin17 WH-like" evidence="8">
    <location>
        <begin position="65"/>
        <end position="189"/>
    </location>
</feature>
<dbReference type="InterPro" id="IPR041330">
    <property type="entry name" value="KN17_SH3"/>
</dbReference>
<feature type="compositionally biased region" description="Basic and acidic residues" evidence="6">
    <location>
        <begin position="267"/>
        <end position="304"/>
    </location>
</feature>
<evidence type="ECO:0000256" key="5">
    <source>
        <dbReference type="SAM" id="Coils"/>
    </source>
</evidence>
<sequence length="554" mass="65395">MCCYVLIFFFIDAMGKHERGTPKDIANRIKSKGLQKLKWYCQMCQKQCRDQNGFKCHLTSESHQRQLLLVAENTGSFLRQFSKDFESNFMLILRTCHGTKRVRANEVYQEYIKDKGHIHMNSTIWHTLTGFVQYLGNSGKCKIDHNEKGWYIQYIDQEEVLRKAEEAKRAKAEKDDEERQQEMIQAQVRRALEQQGEIAEPQATELVRTDENEKITLNLNLDKKPTAEDLKRPILSGVSVFDQVKTKKEEPQSDEEKSRSRRRSRSRERDRSRDREFRRERERNGKDREVKKERSRSRSRDRYGQESSPSELWNFYLRIIFEEKNLERNKDKQMSSHKRDEKPKKSALDEIREQEERFKEKKNRKDYWLHEGIVVKVITKKLGDDYYKSKGVVKSLIDEYTASVELDDGTLVKLDQTHVETVIPSVGRKMKIVNGAYRGSVGMLLLFDLNCSMSVQEQVVRGSLKLKKGDLFKKKKKKTVDPKMIDLTIKKDEKTSTVGKTKAEIAFEKRRQETMFERMQKTAAVSHRERVEQFNKQMSELTEFNDIPKVSWTK</sequence>
<dbReference type="Pfam" id="PF18131">
    <property type="entry name" value="KN17_SH3"/>
    <property type="match status" value="1"/>
</dbReference>
<evidence type="ECO:0000256" key="1">
    <source>
        <dbReference type="ARBA" id="ARBA00008517"/>
    </source>
</evidence>
<evidence type="ECO:0000256" key="6">
    <source>
        <dbReference type="SAM" id="MobiDB-lite"/>
    </source>
</evidence>
<organism evidence="9 10">
    <name type="scientific">Necator americanus</name>
    <name type="common">Human hookworm</name>
    <dbReference type="NCBI Taxonomy" id="51031"/>
    <lineage>
        <taxon>Eukaryota</taxon>
        <taxon>Metazoa</taxon>
        <taxon>Ecdysozoa</taxon>
        <taxon>Nematoda</taxon>
        <taxon>Chromadorea</taxon>
        <taxon>Rhabditida</taxon>
        <taxon>Rhabditina</taxon>
        <taxon>Rhabditomorpha</taxon>
        <taxon>Strongyloidea</taxon>
        <taxon>Ancylostomatidae</taxon>
        <taxon>Bunostominae</taxon>
        <taxon>Necator</taxon>
    </lineage>
</organism>
<dbReference type="EMBL" id="KI659310">
    <property type="protein sequence ID" value="ETN79873.1"/>
    <property type="molecule type" value="Genomic_DNA"/>
</dbReference>
<dbReference type="SMART" id="SM01253">
    <property type="entry name" value="Kin17_mid"/>
    <property type="match status" value="1"/>
</dbReference>
<evidence type="ECO:0000313" key="9">
    <source>
        <dbReference type="EMBL" id="ETN79873.1"/>
    </source>
</evidence>
<dbReference type="PANTHER" id="PTHR12805">
    <property type="entry name" value="KIN17 KIN, ANTIGENIC DETERMINANT OF RECA PROTEIN HOMOLOG"/>
    <property type="match status" value="1"/>
</dbReference>
<dbReference type="FunFam" id="1.10.10.2030:FF:000001">
    <property type="entry name" value="DNA/RNA-binding protein KIN17, putative"/>
    <property type="match status" value="1"/>
</dbReference>
<evidence type="ECO:0000256" key="7">
    <source>
        <dbReference type="SAM" id="SignalP"/>
    </source>
</evidence>
<dbReference type="Gene3D" id="1.10.10.2030">
    <property type="entry name" value="DNA/RNA-binding protein Kin17, conserved domain"/>
    <property type="match status" value="1"/>
</dbReference>
<dbReference type="STRING" id="51031.W2TDI0"/>
<dbReference type="InterPro" id="IPR038254">
    <property type="entry name" value="KIN17_WH-like_sf"/>
</dbReference>
<dbReference type="InterPro" id="IPR036236">
    <property type="entry name" value="Znf_C2H2_sf"/>
</dbReference>
<comment type="similarity">
    <text evidence="1">Belongs to the KIN17 family.</text>
</comment>
<reference evidence="10" key="1">
    <citation type="journal article" date="2014" name="Nat. Genet.">
        <title>Genome of the human hookworm Necator americanus.</title>
        <authorList>
            <person name="Tang Y.T."/>
            <person name="Gao X."/>
            <person name="Rosa B.A."/>
            <person name="Abubucker S."/>
            <person name="Hallsworth-Pepin K."/>
            <person name="Martin J."/>
            <person name="Tyagi R."/>
            <person name="Heizer E."/>
            <person name="Zhang X."/>
            <person name="Bhonagiri-Palsikar V."/>
            <person name="Minx P."/>
            <person name="Warren W.C."/>
            <person name="Wang Q."/>
            <person name="Zhan B."/>
            <person name="Hotez P.J."/>
            <person name="Sternberg P.W."/>
            <person name="Dougall A."/>
            <person name="Gaze S.T."/>
            <person name="Mulvenna J."/>
            <person name="Sotillo J."/>
            <person name="Ranganathan S."/>
            <person name="Rabelo E.M."/>
            <person name="Wilson R.K."/>
            <person name="Felgner P.L."/>
            <person name="Bethony J."/>
            <person name="Hawdon J.M."/>
            <person name="Gasser R.B."/>
            <person name="Loukas A."/>
            <person name="Mitreva M."/>
        </authorList>
    </citation>
    <scope>NUCLEOTIDE SEQUENCE [LARGE SCALE GENOMIC DNA]</scope>
</reference>
<dbReference type="GO" id="GO:0003690">
    <property type="term" value="F:double-stranded DNA binding"/>
    <property type="evidence" value="ECO:0007669"/>
    <property type="project" value="TreeGrafter"/>
</dbReference>
<dbReference type="OrthoDB" id="10266249at2759"/>
<feature type="region of interest" description="Disordered" evidence="6">
    <location>
        <begin position="329"/>
        <end position="351"/>
    </location>
</feature>
<feature type="coiled-coil region" evidence="5">
    <location>
        <begin position="155"/>
        <end position="194"/>
    </location>
</feature>
<dbReference type="Pfam" id="PF10357">
    <property type="entry name" value="WH_KIN17"/>
    <property type="match status" value="1"/>
</dbReference>
<evidence type="ECO:0000256" key="3">
    <source>
        <dbReference type="ARBA" id="ARBA00022771"/>
    </source>
</evidence>